<accession>A0A8J3DKG7</accession>
<evidence type="ECO:0000256" key="9">
    <source>
        <dbReference type="ARBA" id="ARBA00023049"/>
    </source>
</evidence>
<dbReference type="InterPro" id="IPR041489">
    <property type="entry name" value="PDZ_6"/>
</dbReference>
<dbReference type="EMBL" id="BMXG01000026">
    <property type="protein sequence ID" value="GHC11727.1"/>
    <property type="molecule type" value="Genomic_DNA"/>
</dbReference>
<evidence type="ECO:0000256" key="1">
    <source>
        <dbReference type="ARBA" id="ARBA00001947"/>
    </source>
</evidence>
<dbReference type="Gene3D" id="2.30.42.10">
    <property type="match status" value="2"/>
</dbReference>
<evidence type="ECO:0000259" key="12">
    <source>
        <dbReference type="PROSITE" id="PS50106"/>
    </source>
</evidence>
<dbReference type="InterPro" id="IPR001478">
    <property type="entry name" value="PDZ"/>
</dbReference>
<reference evidence="13" key="1">
    <citation type="journal article" date="2014" name="Int. J. Syst. Evol. Microbiol.">
        <title>Complete genome sequence of Corynebacterium casei LMG S-19264T (=DSM 44701T), isolated from a smear-ripened cheese.</title>
        <authorList>
            <consortium name="US DOE Joint Genome Institute (JGI-PGF)"/>
            <person name="Walter F."/>
            <person name="Albersmeier A."/>
            <person name="Kalinowski J."/>
            <person name="Ruckert C."/>
        </authorList>
    </citation>
    <scope>NUCLEOTIDE SEQUENCE</scope>
    <source>
        <strain evidence="13">KCTC 12870</strain>
    </source>
</reference>
<evidence type="ECO:0000256" key="4">
    <source>
        <dbReference type="ARBA" id="ARBA00022670"/>
    </source>
</evidence>
<comment type="similarity">
    <text evidence="3">Belongs to the peptidase M50B family.</text>
</comment>
<dbReference type="PANTHER" id="PTHR42837:SF2">
    <property type="entry name" value="MEMBRANE METALLOPROTEASE ARASP2, CHLOROPLASTIC-RELATED"/>
    <property type="match status" value="1"/>
</dbReference>
<keyword evidence="6" id="KW-0378">Hydrolase</keyword>
<comment type="caution">
    <text evidence="13">The sequence shown here is derived from an EMBL/GenBank/DDBJ whole genome shotgun (WGS) entry which is preliminary data.</text>
</comment>
<keyword evidence="10 11" id="KW-0472">Membrane</keyword>
<dbReference type="SUPFAM" id="SSF50156">
    <property type="entry name" value="PDZ domain-like"/>
    <property type="match status" value="2"/>
</dbReference>
<protein>
    <recommendedName>
        <fullName evidence="12">PDZ domain-containing protein</fullName>
    </recommendedName>
</protein>
<keyword evidence="9" id="KW-0482">Metalloprotease</keyword>
<feature type="transmembrane region" description="Helical" evidence="11">
    <location>
        <begin position="110"/>
        <end position="133"/>
    </location>
</feature>
<dbReference type="Proteomes" id="UP000642829">
    <property type="component" value="Unassembled WGS sequence"/>
</dbReference>
<dbReference type="RefSeq" id="WP_189516967.1">
    <property type="nucleotide sequence ID" value="NZ_BMXG01000026.1"/>
</dbReference>
<reference evidence="13" key="2">
    <citation type="submission" date="2020-09" db="EMBL/GenBank/DDBJ databases">
        <authorList>
            <person name="Sun Q."/>
            <person name="Kim S."/>
        </authorList>
    </citation>
    <scope>NUCLEOTIDE SEQUENCE</scope>
    <source>
        <strain evidence="13">KCTC 12870</strain>
    </source>
</reference>
<dbReference type="InterPro" id="IPR036034">
    <property type="entry name" value="PDZ_sf"/>
</dbReference>
<gene>
    <name evidence="13" type="ORF">GCM10007047_31300</name>
</gene>
<keyword evidence="4" id="KW-0645">Protease</keyword>
<evidence type="ECO:0000256" key="7">
    <source>
        <dbReference type="ARBA" id="ARBA00022833"/>
    </source>
</evidence>
<organism evidence="13 14">
    <name type="scientific">Cerasicoccus arenae</name>
    <dbReference type="NCBI Taxonomy" id="424488"/>
    <lineage>
        <taxon>Bacteria</taxon>
        <taxon>Pseudomonadati</taxon>
        <taxon>Verrucomicrobiota</taxon>
        <taxon>Opitutia</taxon>
        <taxon>Puniceicoccales</taxon>
        <taxon>Cerasicoccaceae</taxon>
        <taxon>Cerasicoccus</taxon>
    </lineage>
</organism>
<evidence type="ECO:0000256" key="2">
    <source>
        <dbReference type="ARBA" id="ARBA00004141"/>
    </source>
</evidence>
<keyword evidence="14" id="KW-1185">Reference proteome</keyword>
<proteinExistence type="inferred from homology"/>
<dbReference type="CDD" id="cd23081">
    <property type="entry name" value="cpPDZ_EcRseP-like"/>
    <property type="match status" value="1"/>
</dbReference>
<evidence type="ECO:0000256" key="6">
    <source>
        <dbReference type="ARBA" id="ARBA00022801"/>
    </source>
</evidence>
<evidence type="ECO:0000256" key="8">
    <source>
        <dbReference type="ARBA" id="ARBA00022989"/>
    </source>
</evidence>
<feature type="transmembrane region" description="Helical" evidence="11">
    <location>
        <begin position="14"/>
        <end position="38"/>
    </location>
</feature>
<evidence type="ECO:0000256" key="3">
    <source>
        <dbReference type="ARBA" id="ARBA00007931"/>
    </source>
</evidence>
<dbReference type="InterPro" id="IPR008915">
    <property type="entry name" value="Peptidase_M50"/>
</dbReference>
<evidence type="ECO:0000256" key="5">
    <source>
        <dbReference type="ARBA" id="ARBA00022692"/>
    </source>
</evidence>
<dbReference type="SMART" id="SM00228">
    <property type="entry name" value="PDZ"/>
    <property type="match status" value="2"/>
</dbReference>
<name>A0A8J3DKG7_9BACT</name>
<dbReference type="GO" id="GO:0004222">
    <property type="term" value="F:metalloendopeptidase activity"/>
    <property type="evidence" value="ECO:0007669"/>
    <property type="project" value="InterPro"/>
</dbReference>
<feature type="transmembrane region" description="Helical" evidence="11">
    <location>
        <begin position="546"/>
        <end position="567"/>
    </location>
</feature>
<evidence type="ECO:0000313" key="13">
    <source>
        <dbReference type="EMBL" id="GHC11727.1"/>
    </source>
</evidence>
<keyword evidence="5 11" id="KW-0812">Transmembrane</keyword>
<keyword evidence="7" id="KW-0862">Zinc</keyword>
<evidence type="ECO:0000256" key="11">
    <source>
        <dbReference type="SAM" id="Phobius"/>
    </source>
</evidence>
<feature type="domain" description="PDZ" evidence="12">
    <location>
        <begin position="223"/>
        <end position="283"/>
    </location>
</feature>
<comment type="subcellular location">
    <subcellularLocation>
        <location evidence="2">Membrane</location>
        <topology evidence="2">Multi-pass membrane protein</topology>
    </subcellularLocation>
</comment>
<dbReference type="CDD" id="cd06163">
    <property type="entry name" value="S2P-M50_PDZ_RseP-like"/>
    <property type="match status" value="1"/>
</dbReference>
<evidence type="ECO:0000313" key="14">
    <source>
        <dbReference type="Proteomes" id="UP000642829"/>
    </source>
</evidence>
<comment type="cofactor">
    <cofactor evidence="1">
        <name>Zn(2+)</name>
        <dbReference type="ChEBI" id="CHEBI:29105"/>
    </cofactor>
</comment>
<dbReference type="PROSITE" id="PS50106">
    <property type="entry name" value="PDZ"/>
    <property type="match status" value="1"/>
</dbReference>
<evidence type="ECO:0000256" key="10">
    <source>
        <dbReference type="ARBA" id="ARBA00023136"/>
    </source>
</evidence>
<dbReference type="AlphaFoldDB" id="A0A8J3DKG7"/>
<dbReference type="GO" id="GO:0016020">
    <property type="term" value="C:membrane"/>
    <property type="evidence" value="ECO:0007669"/>
    <property type="project" value="UniProtKB-SubCell"/>
</dbReference>
<sequence length="602" mass="66567">MADSTFFETLFTSAWGILLVLIFFNGSIIVHELGHFLAARWRGLKVDRFSLFGLGPKLISWKAKDGVEYCICAIPFGAYVALPQMGEMRGIEEYAEGDTPPPPISYADKMYVAFAGPFFNFILAIIVACIGWYTGYPSYAGSESAQIGYVAQTLDDEVAGPAYVAGLLPGDTILAIDGEPISSFKEVPEHVALGTGRDDDGRPQTIFKIDRSGQTQDVVIYPELILNNTGSGDRIRMIGIGPTSTMTISGVAPNSPAAEAGLQANDKILTVGGESVYSIEQISDILAASFREKLVPVEVERDGALVILEAKALPVPTTRPTANLFLPDSDEPAFEIIPSYPLDLKEDPALAQTPSRLTIFSLEPGESFFSAQGDWRIDEIDGRSITSLAQLEQVFQNDSAAAMTLTLARNDNQIRKRVLPALSSLKIIPPQEQVMLGFGTMPGQVLIHQNPIAQFKEHIQRTFRTLTSLVSPQSDIGMRHLSGVVGITTNLYKIAQYDWRMVFWFAVLLNINLAILNLLPIPVLDGGHMLFATINKLCGKAVPTSFIYSLQYVFVFLLLGVMFYVLYYDSMREVGYHEDRQKWEREGSRMIPREFRPDRYMN</sequence>
<feature type="transmembrane region" description="Helical" evidence="11">
    <location>
        <begin position="501"/>
        <end position="521"/>
    </location>
</feature>
<dbReference type="PANTHER" id="PTHR42837">
    <property type="entry name" value="REGULATOR OF SIGMA-E PROTEASE RSEP"/>
    <property type="match status" value="1"/>
</dbReference>
<dbReference type="InterPro" id="IPR004387">
    <property type="entry name" value="Pept_M50_Zn"/>
</dbReference>
<dbReference type="Pfam" id="PF02163">
    <property type="entry name" value="Peptidase_M50"/>
    <property type="match status" value="1"/>
</dbReference>
<keyword evidence="8 11" id="KW-1133">Transmembrane helix</keyword>
<dbReference type="Pfam" id="PF17820">
    <property type="entry name" value="PDZ_6"/>
    <property type="match status" value="2"/>
</dbReference>
<dbReference type="GO" id="GO:0006508">
    <property type="term" value="P:proteolysis"/>
    <property type="evidence" value="ECO:0007669"/>
    <property type="project" value="UniProtKB-KW"/>
</dbReference>